<accession>A0AAV9VC10</accession>
<feature type="transmembrane region" description="Helical" evidence="5">
    <location>
        <begin position="43"/>
        <end position="65"/>
    </location>
</feature>
<dbReference type="GO" id="GO:0016491">
    <property type="term" value="F:oxidoreductase activity"/>
    <property type="evidence" value="ECO:0007669"/>
    <property type="project" value="UniProtKB-KW"/>
</dbReference>
<evidence type="ECO:0000256" key="1">
    <source>
        <dbReference type="ARBA" id="ARBA00004685"/>
    </source>
</evidence>
<sequence length="245" mass="26966">MEHEPFITSKNGDPSIEEARPRSPAPRRRQSRKSKLEPRISPIVLAASIGAIASSLLTLVAHILYLRVFAGSSSSLPFALPGLNISTLGPIASVFHDETVYLNRSTEAARLASEAAWKSLIPTGRGFISTAKLLAANHPLPPSVLAMDTDHAGQFAISAFHQLHCLHMLVKSYDAALDHHDHDVVHARHCLEYIRSSIVCAADSALEPWKPDLNGVDGFGSVHMCRDFRGLFRWAEKYWFSDIEP</sequence>
<keyword evidence="2" id="KW-0560">Oxidoreductase</keyword>
<evidence type="ECO:0000256" key="2">
    <source>
        <dbReference type="ARBA" id="ARBA00023002"/>
    </source>
</evidence>
<protein>
    <submittedName>
        <fullName evidence="6">Uncharacterized protein</fullName>
    </submittedName>
</protein>
<dbReference type="AlphaFoldDB" id="A0AAV9VC10"/>
<organism evidence="6 7">
    <name type="scientific">Orbilia brochopaga</name>
    <dbReference type="NCBI Taxonomy" id="3140254"/>
    <lineage>
        <taxon>Eukaryota</taxon>
        <taxon>Fungi</taxon>
        <taxon>Dikarya</taxon>
        <taxon>Ascomycota</taxon>
        <taxon>Pezizomycotina</taxon>
        <taxon>Orbiliomycetes</taxon>
        <taxon>Orbiliales</taxon>
        <taxon>Orbiliaceae</taxon>
        <taxon>Orbilia</taxon>
    </lineage>
</organism>
<name>A0AAV9VC10_9PEZI</name>
<keyword evidence="5" id="KW-1133">Transmembrane helix</keyword>
<gene>
    <name evidence="6" type="ORF">TWF696_000676</name>
</gene>
<dbReference type="PANTHER" id="PTHR33365">
    <property type="entry name" value="YALI0B05434P"/>
    <property type="match status" value="1"/>
</dbReference>
<keyword evidence="7" id="KW-1185">Reference proteome</keyword>
<keyword evidence="5" id="KW-0812">Transmembrane</keyword>
<dbReference type="Pfam" id="PF11807">
    <property type="entry name" value="UstYa"/>
    <property type="match status" value="1"/>
</dbReference>
<reference evidence="6 7" key="1">
    <citation type="submission" date="2019-10" db="EMBL/GenBank/DDBJ databases">
        <authorList>
            <person name="Palmer J.M."/>
        </authorList>
    </citation>
    <scope>NUCLEOTIDE SEQUENCE [LARGE SCALE GENOMIC DNA]</scope>
    <source>
        <strain evidence="6 7">TWF696</strain>
    </source>
</reference>
<evidence type="ECO:0000256" key="4">
    <source>
        <dbReference type="SAM" id="MobiDB-lite"/>
    </source>
</evidence>
<dbReference type="GO" id="GO:0043386">
    <property type="term" value="P:mycotoxin biosynthetic process"/>
    <property type="evidence" value="ECO:0007669"/>
    <property type="project" value="InterPro"/>
</dbReference>
<comment type="caution">
    <text evidence="6">The sequence shown here is derived from an EMBL/GenBank/DDBJ whole genome shotgun (WGS) entry which is preliminary data.</text>
</comment>
<dbReference type="Proteomes" id="UP001375240">
    <property type="component" value="Unassembled WGS sequence"/>
</dbReference>
<comment type="pathway">
    <text evidence="1">Mycotoxin biosynthesis.</text>
</comment>
<proteinExistence type="inferred from homology"/>
<feature type="region of interest" description="Disordered" evidence="4">
    <location>
        <begin position="1"/>
        <end position="35"/>
    </location>
</feature>
<comment type="similarity">
    <text evidence="3">Belongs to the ustYa family.</text>
</comment>
<dbReference type="EMBL" id="JAVHNQ010000001">
    <property type="protein sequence ID" value="KAK6359520.1"/>
    <property type="molecule type" value="Genomic_DNA"/>
</dbReference>
<evidence type="ECO:0000256" key="3">
    <source>
        <dbReference type="ARBA" id="ARBA00035112"/>
    </source>
</evidence>
<evidence type="ECO:0000256" key="5">
    <source>
        <dbReference type="SAM" id="Phobius"/>
    </source>
</evidence>
<evidence type="ECO:0000313" key="7">
    <source>
        <dbReference type="Proteomes" id="UP001375240"/>
    </source>
</evidence>
<dbReference type="InterPro" id="IPR021765">
    <property type="entry name" value="UstYa-like"/>
</dbReference>
<evidence type="ECO:0000313" key="6">
    <source>
        <dbReference type="EMBL" id="KAK6359520.1"/>
    </source>
</evidence>
<dbReference type="PANTHER" id="PTHR33365:SF11">
    <property type="entry name" value="TAT PATHWAY SIGNAL SEQUENCE"/>
    <property type="match status" value="1"/>
</dbReference>
<keyword evidence="5" id="KW-0472">Membrane</keyword>